<feature type="domain" description="HTH marR-type" evidence="7">
    <location>
        <begin position="62"/>
        <end position="190"/>
    </location>
</feature>
<proteinExistence type="predicted"/>
<evidence type="ECO:0000256" key="3">
    <source>
        <dbReference type="ARBA" id="ARBA00023015"/>
    </source>
</evidence>
<protein>
    <recommendedName>
        <fullName evidence="7">HTH marR-type domain-containing protein</fullName>
    </recommendedName>
</protein>
<dbReference type="InterPro" id="IPR036390">
    <property type="entry name" value="WH_DNA-bd_sf"/>
</dbReference>
<dbReference type="PRINTS" id="PR00598">
    <property type="entry name" value="HTHMARR"/>
</dbReference>
<comment type="subcellular location">
    <subcellularLocation>
        <location evidence="1">Cytoplasm</location>
    </subcellularLocation>
</comment>
<keyword evidence="3" id="KW-0805">Transcription regulation</keyword>
<dbReference type="PANTHER" id="PTHR33164:SF5">
    <property type="entry name" value="ORGANIC HYDROPEROXIDE RESISTANCE TRANSCRIPTIONAL REGULATOR"/>
    <property type="match status" value="1"/>
</dbReference>
<dbReference type="InterPro" id="IPR055166">
    <property type="entry name" value="Transc_reg_Sar_Rot_HTH"/>
</dbReference>
<evidence type="ECO:0000313" key="8">
    <source>
        <dbReference type="EMBL" id="CAB3749495.1"/>
    </source>
</evidence>
<gene>
    <name evidence="8" type="ORF">LMG29542_01008</name>
</gene>
<dbReference type="GO" id="GO:0003700">
    <property type="term" value="F:DNA-binding transcription factor activity"/>
    <property type="evidence" value="ECO:0007669"/>
    <property type="project" value="InterPro"/>
</dbReference>
<evidence type="ECO:0000256" key="6">
    <source>
        <dbReference type="SAM" id="MobiDB-lite"/>
    </source>
</evidence>
<dbReference type="InterPro" id="IPR039422">
    <property type="entry name" value="MarR/SlyA-like"/>
</dbReference>
<organism evidence="8 9">
    <name type="scientific">Paraburkholderia humisilvae</name>
    <dbReference type="NCBI Taxonomy" id="627669"/>
    <lineage>
        <taxon>Bacteria</taxon>
        <taxon>Pseudomonadati</taxon>
        <taxon>Pseudomonadota</taxon>
        <taxon>Betaproteobacteria</taxon>
        <taxon>Burkholderiales</taxon>
        <taxon>Burkholderiaceae</taxon>
        <taxon>Paraburkholderia</taxon>
    </lineage>
</organism>
<dbReference type="Proteomes" id="UP000494363">
    <property type="component" value="Unassembled WGS sequence"/>
</dbReference>
<dbReference type="EMBL" id="CADIKH010000004">
    <property type="protein sequence ID" value="CAB3749495.1"/>
    <property type="molecule type" value="Genomic_DNA"/>
</dbReference>
<evidence type="ECO:0000313" key="9">
    <source>
        <dbReference type="Proteomes" id="UP000494363"/>
    </source>
</evidence>
<accession>A0A6J5D990</accession>
<keyword evidence="5" id="KW-0804">Transcription</keyword>
<dbReference type="FunFam" id="1.10.10.10:FF:000163">
    <property type="entry name" value="MarR family transcriptional regulator"/>
    <property type="match status" value="1"/>
</dbReference>
<dbReference type="GO" id="GO:0003677">
    <property type="term" value="F:DNA binding"/>
    <property type="evidence" value="ECO:0007669"/>
    <property type="project" value="UniProtKB-KW"/>
</dbReference>
<evidence type="ECO:0000256" key="5">
    <source>
        <dbReference type="ARBA" id="ARBA00023163"/>
    </source>
</evidence>
<feature type="compositionally biased region" description="Polar residues" evidence="6">
    <location>
        <begin position="1"/>
        <end position="16"/>
    </location>
</feature>
<keyword evidence="2" id="KW-0963">Cytoplasm</keyword>
<name>A0A6J5D990_9BURK</name>
<dbReference type="GO" id="GO:0006950">
    <property type="term" value="P:response to stress"/>
    <property type="evidence" value="ECO:0007669"/>
    <property type="project" value="TreeGrafter"/>
</dbReference>
<dbReference type="SMART" id="SM00347">
    <property type="entry name" value="HTH_MARR"/>
    <property type="match status" value="1"/>
</dbReference>
<dbReference type="GO" id="GO:0005737">
    <property type="term" value="C:cytoplasm"/>
    <property type="evidence" value="ECO:0007669"/>
    <property type="project" value="UniProtKB-SubCell"/>
</dbReference>
<dbReference type="PANTHER" id="PTHR33164">
    <property type="entry name" value="TRANSCRIPTIONAL REGULATOR, MARR FAMILY"/>
    <property type="match status" value="1"/>
</dbReference>
<dbReference type="SUPFAM" id="SSF46785">
    <property type="entry name" value="Winged helix' DNA-binding domain"/>
    <property type="match status" value="1"/>
</dbReference>
<feature type="region of interest" description="Disordered" evidence="6">
    <location>
        <begin position="1"/>
        <end position="42"/>
    </location>
</feature>
<sequence>MKTSRTSDSSTADQPRSQPPSKPARRLANKVADKPAQKPARPLAAAARGAIDPSDPATQRLADFLCFAVYSANLAFGRAYRPILDQLGLTYTQYITIIVLWETGSVTVSALGERLFLESNTLTPILKKLEAMGYLHRQRDPTDERQVLVSLTDAGRHLRENAFGRNLVEATGLNAEDFATLQKAVVNLRDNLIKSVHPE</sequence>
<dbReference type="Gene3D" id="1.10.10.10">
    <property type="entry name" value="Winged helix-like DNA-binding domain superfamily/Winged helix DNA-binding domain"/>
    <property type="match status" value="1"/>
</dbReference>
<evidence type="ECO:0000256" key="2">
    <source>
        <dbReference type="ARBA" id="ARBA00022490"/>
    </source>
</evidence>
<evidence type="ECO:0000256" key="4">
    <source>
        <dbReference type="ARBA" id="ARBA00023125"/>
    </source>
</evidence>
<dbReference type="Pfam" id="PF22381">
    <property type="entry name" value="Staph_reg_Sar_Rot"/>
    <property type="match status" value="1"/>
</dbReference>
<keyword evidence="4" id="KW-0238">DNA-binding</keyword>
<reference evidence="8 9" key="1">
    <citation type="submission" date="2020-04" db="EMBL/GenBank/DDBJ databases">
        <authorList>
            <person name="De Canck E."/>
        </authorList>
    </citation>
    <scope>NUCLEOTIDE SEQUENCE [LARGE SCALE GENOMIC DNA]</scope>
    <source>
        <strain evidence="8 9">LMG 29542</strain>
    </source>
</reference>
<keyword evidence="9" id="KW-1185">Reference proteome</keyword>
<dbReference type="AlphaFoldDB" id="A0A6J5D990"/>
<dbReference type="InterPro" id="IPR000835">
    <property type="entry name" value="HTH_MarR-typ"/>
</dbReference>
<evidence type="ECO:0000256" key="1">
    <source>
        <dbReference type="ARBA" id="ARBA00004496"/>
    </source>
</evidence>
<dbReference type="InterPro" id="IPR036388">
    <property type="entry name" value="WH-like_DNA-bd_sf"/>
</dbReference>
<evidence type="ECO:0000259" key="7">
    <source>
        <dbReference type="PROSITE" id="PS50995"/>
    </source>
</evidence>
<dbReference type="PROSITE" id="PS50995">
    <property type="entry name" value="HTH_MARR_2"/>
    <property type="match status" value="1"/>
</dbReference>